<dbReference type="EMBL" id="FN655954">
    <property type="protein sequence ID" value="CBY40497.1"/>
    <property type="molecule type" value="Genomic_DNA"/>
</dbReference>
<feature type="disulfide bond" evidence="4">
    <location>
        <begin position="110"/>
        <end position="140"/>
    </location>
</feature>
<keyword evidence="2" id="KW-0964">Secreted</keyword>
<comment type="subcellular location">
    <subcellularLocation>
        <location evidence="1">Secreted</location>
    </subcellularLocation>
</comment>
<sequence length="252" mass="28666">MENQEFKDFVRLIEPPIQLKSSSSSVKSKPSSGDRITNTRKFLTVNQMIMYLQEMPSFGKHAYYGCWCFPEGPDEPLNGYGEPVDDIDKTCKRLSQCYKCASMKYGKEDCPSNTHYEFTGIYDKATRMKTIECLDPEGSCARSLCECDRNLASNLADQQYEWEESLHAKWGNFDRESICRIKSSKQGYSSGEMLRSRDRAQGNGPTLDACCGEEGQRFPFDSRNRACCGNRTYNVFTMKCCAGKVTNTHELC</sequence>
<evidence type="ECO:0000256" key="1">
    <source>
        <dbReference type="ARBA" id="ARBA00004613"/>
    </source>
</evidence>
<gene>
    <name evidence="7" type="ORF">GSOID_T00022512001</name>
</gene>
<dbReference type="GO" id="GO:0050482">
    <property type="term" value="P:arachidonate secretion"/>
    <property type="evidence" value="ECO:0007669"/>
    <property type="project" value="InterPro"/>
</dbReference>
<dbReference type="GO" id="GO:0047498">
    <property type="term" value="F:calcium-dependent phospholipase A2 activity"/>
    <property type="evidence" value="ECO:0007669"/>
    <property type="project" value="TreeGrafter"/>
</dbReference>
<evidence type="ECO:0000313" key="7">
    <source>
        <dbReference type="EMBL" id="CBY40497.1"/>
    </source>
</evidence>
<accession>E4YYG9</accession>
<feature type="disulfide bond" evidence="4">
    <location>
        <begin position="133"/>
        <end position="145"/>
    </location>
</feature>
<dbReference type="AlphaFoldDB" id="E4YYG9"/>
<dbReference type="Gene3D" id="1.20.90.10">
    <property type="entry name" value="Phospholipase A2 domain"/>
    <property type="match status" value="1"/>
</dbReference>
<feature type="disulfide bond" evidence="4">
    <location>
        <begin position="97"/>
        <end position="147"/>
    </location>
</feature>
<protein>
    <recommendedName>
        <fullName evidence="6">Phospholipase A2-like central domain-containing protein</fullName>
    </recommendedName>
</protein>
<dbReference type="SMART" id="SM00085">
    <property type="entry name" value="PA2c"/>
    <property type="match status" value="1"/>
</dbReference>
<dbReference type="InterPro" id="IPR036444">
    <property type="entry name" value="PLipase_A2_dom_sf"/>
</dbReference>
<evidence type="ECO:0000259" key="6">
    <source>
        <dbReference type="SMART" id="SM00085"/>
    </source>
</evidence>
<dbReference type="PANTHER" id="PTHR11716">
    <property type="entry name" value="PHOSPHOLIPASE A2 FAMILY MEMBER"/>
    <property type="match status" value="1"/>
</dbReference>
<reference evidence="7" key="1">
    <citation type="journal article" date="2010" name="Science">
        <title>Plasticity of animal genome architecture unmasked by rapid evolution of a pelagic tunicate.</title>
        <authorList>
            <person name="Denoeud F."/>
            <person name="Henriet S."/>
            <person name="Mungpakdee S."/>
            <person name="Aury J.M."/>
            <person name="Da Silva C."/>
            <person name="Brinkmann H."/>
            <person name="Mikhaleva J."/>
            <person name="Olsen L.C."/>
            <person name="Jubin C."/>
            <person name="Canestro C."/>
            <person name="Bouquet J.M."/>
            <person name="Danks G."/>
            <person name="Poulain J."/>
            <person name="Campsteijn C."/>
            <person name="Adamski M."/>
            <person name="Cross I."/>
            <person name="Yadetie F."/>
            <person name="Muffato M."/>
            <person name="Louis A."/>
            <person name="Butcher S."/>
            <person name="Tsagkogeorga G."/>
            <person name="Konrad A."/>
            <person name="Singh S."/>
            <person name="Jensen M.F."/>
            <person name="Cong E.H."/>
            <person name="Eikeseth-Otteraa H."/>
            <person name="Noel B."/>
            <person name="Anthouard V."/>
            <person name="Porcel B.M."/>
            <person name="Kachouri-Lafond R."/>
            <person name="Nishino A."/>
            <person name="Ugolini M."/>
            <person name="Chourrout P."/>
            <person name="Nishida H."/>
            <person name="Aasland R."/>
            <person name="Huzurbazar S."/>
            <person name="Westhof E."/>
            <person name="Delsuc F."/>
            <person name="Lehrach H."/>
            <person name="Reinhardt R."/>
            <person name="Weissenbach J."/>
            <person name="Roy S.W."/>
            <person name="Artiguenave F."/>
            <person name="Postlethwait J.H."/>
            <person name="Manak J.R."/>
            <person name="Thompson E.M."/>
            <person name="Jaillon O."/>
            <person name="Du Pasquier L."/>
            <person name="Boudinot P."/>
            <person name="Liberles D.A."/>
            <person name="Volff J.N."/>
            <person name="Philippe H."/>
            <person name="Lenhard B."/>
            <person name="Roest Crollius H."/>
            <person name="Wincker P."/>
            <person name="Chourrout D."/>
        </authorList>
    </citation>
    <scope>NUCLEOTIDE SEQUENCE [LARGE SCALE GENOMIC DNA]</scope>
</reference>
<dbReference type="GO" id="GO:0005576">
    <property type="term" value="C:extracellular region"/>
    <property type="evidence" value="ECO:0007669"/>
    <property type="project" value="UniProtKB-SubCell"/>
</dbReference>
<dbReference type="Pfam" id="PF00068">
    <property type="entry name" value="Phospholip_A2_1"/>
    <property type="match status" value="1"/>
</dbReference>
<evidence type="ECO:0000256" key="4">
    <source>
        <dbReference type="PIRSR" id="PIRSR601211-3"/>
    </source>
</evidence>
<dbReference type="Proteomes" id="UP000011014">
    <property type="component" value="Unassembled WGS sequence"/>
</dbReference>
<proteinExistence type="inferred from homology"/>
<dbReference type="GO" id="GO:0016042">
    <property type="term" value="P:lipid catabolic process"/>
    <property type="evidence" value="ECO:0007669"/>
    <property type="project" value="InterPro"/>
</dbReference>
<feature type="domain" description="Phospholipase A2-like central" evidence="6">
    <location>
        <begin position="41"/>
        <end position="180"/>
    </location>
</feature>
<name>E4YYG9_OIKDI</name>
<organism evidence="7">
    <name type="scientific">Oikopleura dioica</name>
    <name type="common">Tunicate</name>
    <dbReference type="NCBI Taxonomy" id="34765"/>
    <lineage>
        <taxon>Eukaryota</taxon>
        <taxon>Metazoa</taxon>
        <taxon>Chordata</taxon>
        <taxon>Tunicata</taxon>
        <taxon>Appendicularia</taxon>
        <taxon>Copelata</taxon>
        <taxon>Oikopleuridae</taxon>
        <taxon>Oikopleura</taxon>
    </lineage>
</organism>
<dbReference type="SUPFAM" id="SSF48619">
    <property type="entry name" value="Phospholipase A2, PLA2"/>
    <property type="match status" value="1"/>
</dbReference>
<comment type="similarity">
    <text evidence="5">Belongs to the phospholipase A2 family.</text>
</comment>
<dbReference type="InterPro" id="IPR016090">
    <property type="entry name" value="PLA2-like_dom"/>
</dbReference>
<dbReference type="GO" id="GO:0005543">
    <property type="term" value="F:phospholipid binding"/>
    <property type="evidence" value="ECO:0007669"/>
    <property type="project" value="TreeGrafter"/>
</dbReference>
<evidence type="ECO:0000256" key="3">
    <source>
        <dbReference type="ARBA" id="ARBA00023157"/>
    </source>
</evidence>
<dbReference type="PANTHER" id="PTHR11716:SF101">
    <property type="entry name" value="BASIC PHOSPHOLIPASE A2 PA-11-LIKE"/>
    <property type="match status" value="1"/>
</dbReference>
<keyword evidence="3 4" id="KW-1015">Disulfide bond</keyword>
<evidence type="ECO:0000256" key="2">
    <source>
        <dbReference type="ARBA" id="ARBA00022525"/>
    </source>
</evidence>
<dbReference type="InterPro" id="IPR001211">
    <property type="entry name" value="PLA2"/>
</dbReference>
<evidence type="ECO:0000256" key="5">
    <source>
        <dbReference type="RuleBase" id="RU003654"/>
    </source>
</evidence>
<dbReference type="GO" id="GO:0006644">
    <property type="term" value="P:phospholipid metabolic process"/>
    <property type="evidence" value="ECO:0007669"/>
    <property type="project" value="InterPro"/>
</dbReference>
<feature type="disulfide bond" evidence="4">
    <location>
        <begin position="68"/>
        <end position="91"/>
    </location>
</feature>
<dbReference type="GO" id="GO:0005509">
    <property type="term" value="F:calcium ion binding"/>
    <property type="evidence" value="ECO:0007669"/>
    <property type="project" value="InterPro"/>
</dbReference>